<evidence type="ECO:0000256" key="7">
    <source>
        <dbReference type="PROSITE-ProRule" id="PRU01393"/>
    </source>
</evidence>
<name>A0AAN6T287_9PEZI</name>
<dbReference type="GO" id="GO:0005737">
    <property type="term" value="C:cytoplasm"/>
    <property type="evidence" value="ECO:0007669"/>
    <property type="project" value="TreeGrafter"/>
</dbReference>
<evidence type="ECO:0000256" key="3">
    <source>
        <dbReference type="ARBA" id="ARBA00022670"/>
    </source>
</evidence>
<dbReference type="PROSITE" id="PS52048">
    <property type="entry name" value="UCH_DOMAIN"/>
    <property type="match status" value="1"/>
</dbReference>
<dbReference type="CDD" id="cd09616">
    <property type="entry name" value="Peptidase_C12_UCH_L1_L3"/>
    <property type="match status" value="1"/>
</dbReference>
<keyword evidence="5 7" id="KW-0378">Hydrolase</keyword>
<dbReference type="AlphaFoldDB" id="A0AAN6T287"/>
<proteinExistence type="inferred from homology"/>
<evidence type="ECO:0000256" key="1">
    <source>
        <dbReference type="ARBA" id="ARBA00000707"/>
    </source>
</evidence>
<dbReference type="InterPro" id="IPR001578">
    <property type="entry name" value="Peptidase_C12_UCH"/>
</dbReference>
<dbReference type="PROSITE" id="PS00140">
    <property type="entry name" value="UCH_1"/>
    <property type="match status" value="1"/>
</dbReference>
<feature type="active site" description="Proton donor" evidence="7">
    <location>
        <position position="170"/>
    </location>
</feature>
<dbReference type="GO" id="GO:0006511">
    <property type="term" value="P:ubiquitin-dependent protein catabolic process"/>
    <property type="evidence" value="ECO:0007669"/>
    <property type="project" value="UniProtKB-UniRule"/>
</dbReference>
<organism evidence="10 11">
    <name type="scientific">Parathielavia hyrcaniae</name>
    <dbReference type="NCBI Taxonomy" id="113614"/>
    <lineage>
        <taxon>Eukaryota</taxon>
        <taxon>Fungi</taxon>
        <taxon>Dikarya</taxon>
        <taxon>Ascomycota</taxon>
        <taxon>Pezizomycotina</taxon>
        <taxon>Sordariomycetes</taxon>
        <taxon>Sordariomycetidae</taxon>
        <taxon>Sordariales</taxon>
        <taxon>Chaetomiaceae</taxon>
        <taxon>Parathielavia</taxon>
    </lineage>
</organism>
<evidence type="ECO:0000259" key="9">
    <source>
        <dbReference type="PROSITE" id="PS52048"/>
    </source>
</evidence>
<feature type="site" description="Transition state stabilizer" evidence="7">
    <location>
        <position position="89"/>
    </location>
</feature>
<comment type="similarity">
    <text evidence="2 7 8">Belongs to the peptidase C12 family.</text>
</comment>
<feature type="site" description="Important for enzyme activity" evidence="7">
    <location>
        <position position="187"/>
    </location>
</feature>
<dbReference type="GO" id="GO:0016579">
    <property type="term" value="P:protein deubiquitination"/>
    <property type="evidence" value="ECO:0007669"/>
    <property type="project" value="TreeGrafter"/>
</dbReference>
<dbReference type="PRINTS" id="PR00707">
    <property type="entry name" value="UBCTHYDRLASE"/>
</dbReference>
<dbReference type="InterPro" id="IPR057254">
    <property type="entry name" value="UCH_AS"/>
</dbReference>
<dbReference type="InterPro" id="IPR038765">
    <property type="entry name" value="Papain-like_cys_pep_sf"/>
</dbReference>
<feature type="domain" description="UCH catalytic" evidence="9">
    <location>
        <begin position="7"/>
        <end position="235"/>
    </location>
</feature>
<comment type="catalytic activity">
    <reaction evidence="1 7 8">
        <text>Thiol-dependent hydrolysis of ester, thioester, amide, peptide and isopeptide bonds formed by the C-terminal Gly of ubiquitin (a 76-residue protein attached to proteins as an intracellular targeting signal).</text>
        <dbReference type="EC" id="3.4.19.12"/>
    </reaction>
</comment>
<dbReference type="Gene3D" id="3.40.532.10">
    <property type="entry name" value="Peptidase C12, ubiquitin carboxyl-terminal hydrolase"/>
    <property type="match status" value="1"/>
</dbReference>
<keyword evidence="4 7" id="KW-0833">Ubl conjugation pathway</keyword>
<reference evidence="10" key="2">
    <citation type="submission" date="2023-05" db="EMBL/GenBank/DDBJ databases">
        <authorList>
            <consortium name="Lawrence Berkeley National Laboratory"/>
            <person name="Steindorff A."/>
            <person name="Hensen N."/>
            <person name="Bonometti L."/>
            <person name="Westerberg I."/>
            <person name="Brannstrom I.O."/>
            <person name="Guillou S."/>
            <person name="Cros-Aarteil S."/>
            <person name="Calhoun S."/>
            <person name="Haridas S."/>
            <person name="Kuo A."/>
            <person name="Mondo S."/>
            <person name="Pangilinan J."/>
            <person name="Riley R."/>
            <person name="Labutti K."/>
            <person name="Andreopoulos B."/>
            <person name="Lipzen A."/>
            <person name="Chen C."/>
            <person name="Yanf M."/>
            <person name="Daum C."/>
            <person name="Ng V."/>
            <person name="Clum A."/>
            <person name="Ohm R."/>
            <person name="Martin F."/>
            <person name="Silar P."/>
            <person name="Natvig D."/>
            <person name="Lalanne C."/>
            <person name="Gautier V."/>
            <person name="Ament-Velasquez S.L."/>
            <person name="Kruys A."/>
            <person name="Hutchinson M.I."/>
            <person name="Powell A.J."/>
            <person name="Barry K."/>
            <person name="Miller A.N."/>
            <person name="Grigoriev I.V."/>
            <person name="Debuchy R."/>
            <person name="Gladieux P."/>
            <person name="Thoren M.H."/>
            <person name="Johannesson H."/>
        </authorList>
    </citation>
    <scope>NUCLEOTIDE SEQUENCE</scope>
    <source>
        <strain evidence="10">CBS 757.83</strain>
    </source>
</reference>
<dbReference type="EC" id="3.4.19.12" evidence="8"/>
<dbReference type="PANTHER" id="PTHR10589">
    <property type="entry name" value="UBIQUITIN CARBOXYL-TERMINAL HYDROLASE"/>
    <property type="match status" value="1"/>
</dbReference>
<evidence type="ECO:0000313" key="10">
    <source>
        <dbReference type="EMBL" id="KAK4101367.1"/>
    </source>
</evidence>
<dbReference type="Pfam" id="PF01088">
    <property type="entry name" value="Peptidase_C12"/>
    <property type="match status" value="1"/>
</dbReference>
<sequence>MSIYRKHFIPLESSPDVFNELLDLLGVLPSLRFEDVLALDGPHDFPRPVLALILVMPTTDGYESRKAVEDVRYEESGSGLGEDIVWYKQTINNACGLYAILHALSNGVALDVLGTQSPMANIIKDCSSRPPDERVLALEDSTELDDAYAKVALQGTSRVPDNAEDEVDFHYVCFVKSQNSGRLYELDGDRRGPVDRGLVLEPEEDVLAPRSVNVVQGYMEREQGNMNFSLMALVRRET</sequence>
<keyword evidence="3 7" id="KW-0645">Protease</keyword>
<dbReference type="Proteomes" id="UP001305647">
    <property type="component" value="Unassembled WGS sequence"/>
</dbReference>
<protein>
    <recommendedName>
        <fullName evidence="8">Ubiquitin carboxyl-terminal hydrolase</fullName>
        <ecNumber evidence="8">3.4.19.12</ecNumber>
    </recommendedName>
</protein>
<evidence type="ECO:0000256" key="2">
    <source>
        <dbReference type="ARBA" id="ARBA00009326"/>
    </source>
</evidence>
<evidence type="ECO:0000256" key="4">
    <source>
        <dbReference type="ARBA" id="ARBA00022786"/>
    </source>
</evidence>
<dbReference type="EMBL" id="MU863635">
    <property type="protein sequence ID" value="KAK4101367.1"/>
    <property type="molecule type" value="Genomic_DNA"/>
</dbReference>
<evidence type="ECO:0000256" key="8">
    <source>
        <dbReference type="RuleBase" id="RU361215"/>
    </source>
</evidence>
<gene>
    <name evidence="10" type="ORF">N658DRAFT_449079</name>
</gene>
<feature type="active site" description="Nucleophile" evidence="7">
    <location>
        <position position="95"/>
    </location>
</feature>
<dbReference type="GO" id="GO:0004843">
    <property type="term" value="F:cysteine-type deubiquitinase activity"/>
    <property type="evidence" value="ECO:0007669"/>
    <property type="project" value="UniProtKB-UniRule"/>
</dbReference>
<evidence type="ECO:0000256" key="5">
    <source>
        <dbReference type="ARBA" id="ARBA00022801"/>
    </source>
</evidence>
<dbReference type="PANTHER" id="PTHR10589:SF17">
    <property type="entry name" value="UBIQUITIN CARBOXYL-TERMINAL HYDROLASE"/>
    <property type="match status" value="1"/>
</dbReference>
<dbReference type="InterPro" id="IPR036959">
    <property type="entry name" value="Peptidase_C12_UCH_sf"/>
</dbReference>
<reference evidence="10" key="1">
    <citation type="journal article" date="2023" name="Mol. Phylogenet. Evol.">
        <title>Genome-scale phylogeny and comparative genomics of the fungal order Sordariales.</title>
        <authorList>
            <person name="Hensen N."/>
            <person name="Bonometti L."/>
            <person name="Westerberg I."/>
            <person name="Brannstrom I.O."/>
            <person name="Guillou S."/>
            <person name="Cros-Aarteil S."/>
            <person name="Calhoun S."/>
            <person name="Haridas S."/>
            <person name="Kuo A."/>
            <person name="Mondo S."/>
            <person name="Pangilinan J."/>
            <person name="Riley R."/>
            <person name="LaButti K."/>
            <person name="Andreopoulos B."/>
            <person name="Lipzen A."/>
            <person name="Chen C."/>
            <person name="Yan M."/>
            <person name="Daum C."/>
            <person name="Ng V."/>
            <person name="Clum A."/>
            <person name="Steindorff A."/>
            <person name="Ohm R.A."/>
            <person name="Martin F."/>
            <person name="Silar P."/>
            <person name="Natvig D.O."/>
            <person name="Lalanne C."/>
            <person name="Gautier V."/>
            <person name="Ament-Velasquez S.L."/>
            <person name="Kruys A."/>
            <person name="Hutchinson M.I."/>
            <person name="Powell A.J."/>
            <person name="Barry K."/>
            <person name="Miller A.N."/>
            <person name="Grigoriev I.V."/>
            <person name="Debuchy R."/>
            <person name="Gladieux P."/>
            <person name="Hiltunen Thoren M."/>
            <person name="Johannesson H."/>
        </authorList>
    </citation>
    <scope>NUCLEOTIDE SEQUENCE</scope>
    <source>
        <strain evidence="10">CBS 757.83</strain>
    </source>
</reference>
<accession>A0AAN6T287</accession>
<evidence type="ECO:0000313" key="11">
    <source>
        <dbReference type="Proteomes" id="UP001305647"/>
    </source>
</evidence>
<keyword evidence="6 7" id="KW-0788">Thiol protease</keyword>
<dbReference type="SUPFAM" id="SSF54001">
    <property type="entry name" value="Cysteine proteinases"/>
    <property type="match status" value="1"/>
</dbReference>
<comment type="caution">
    <text evidence="10">The sequence shown here is derived from an EMBL/GenBank/DDBJ whole genome shotgun (WGS) entry which is preliminary data.</text>
</comment>
<keyword evidence="11" id="KW-1185">Reference proteome</keyword>
<evidence type="ECO:0000256" key="6">
    <source>
        <dbReference type="ARBA" id="ARBA00022807"/>
    </source>
</evidence>